<evidence type="ECO:0000256" key="6">
    <source>
        <dbReference type="SAM" id="Phobius"/>
    </source>
</evidence>
<reference evidence="8" key="1">
    <citation type="submission" date="2017-01" db="EMBL/GenBank/DDBJ databases">
        <title>Comparative genomics of anhydrobiosis in the tardigrade Hypsibius dujardini.</title>
        <authorList>
            <person name="Yoshida Y."/>
            <person name="Koutsovoulos G."/>
            <person name="Laetsch D."/>
            <person name="Stevens L."/>
            <person name="Kumar S."/>
            <person name="Horikawa D."/>
            <person name="Ishino K."/>
            <person name="Komine S."/>
            <person name="Tomita M."/>
            <person name="Blaxter M."/>
            <person name="Arakawa K."/>
        </authorList>
    </citation>
    <scope>NUCLEOTIDE SEQUENCE [LARGE SCALE GENOMIC DNA]</scope>
    <source>
        <strain evidence="8">Z151</strain>
    </source>
</reference>
<feature type="transmembrane region" description="Helical" evidence="6">
    <location>
        <begin position="171"/>
        <end position="194"/>
    </location>
</feature>
<comment type="caution">
    <text evidence="7">The sequence shown here is derived from an EMBL/GenBank/DDBJ whole genome shotgun (WGS) entry which is preliminary data.</text>
</comment>
<dbReference type="OrthoDB" id="5800391at2759"/>
<dbReference type="Pfam" id="PF08395">
    <property type="entry name" value="7tm_7"/>
    <property type="match status" value="1"/>
</dbReference>
<keyword evidence="4 6" id="KW-0472">Membrane</keyword>
<feature type="transmembrane region" description="Helical" evidence="6">
    <location>
        <begin position="435"/>
        <end position="458"/>
    </location>
</feature>
<dbReference type="AlphaFoldDB" id="A0A1W0WNI6"/>
<dbReference type="PANTHER" id="PTHR21421:SF29">
    <property type="entry name" value="GUSTATORY RECEPTOR 5A FOR TREHALOSE-RELATED"/>
    <property type="match status" value="1"/>
</dbReference>
<evidence type="ECO:0000256" key="2">
    <source>
        <dbReference type="ARBA" id="ARBA00022692"/>
    </source>
</evidence>
<evidence type="ECO:0000256" key="4">
    <source>
        <dbReference type="ARBA" id="ARBA00023136"/>
    </source>
</evidence>
<evidence type="ECO:0000256" key="1">
    <source>
        <dbReference type="ARBA" id="ARBA00004141"/>
    </source>
</evidence>
<keyword evidence="8" id="KW-1185">Reference proteome</keyword>
<sequence length="501" mass="57296">MSGIVDSAYQIHRRPSQKVPLKSPKREFFPDYSEDVPCDEELLQPWMYRFLQLIGAHPRSADPVPVYSARSSTSPPLKVPLVLWSVGIVLFSGFSYAAFVASEWEMRRKLLTNLEFFELITFLFSLCDVIHSPLLLVLFLLNSHKFVPLVRTIEHVMNHVMLKRDIKKVRFILVPCFVWYTICTMSVNFAQYWYTYSYGRTVAGPNYNLTEVLVYPSNEWPMRLSVYGITIWDAVAVLVFINSDWMQHLLVVLVYAVASTANQVKRDVKRLSPQQAVDHQLKGSGAKVAKVAKVVLQRSRLSYRRLRGIVLGINDVFSAIVLATALRDLVTMVSFIATLLRRWVKEDGETQEDYEERYIDAQSGLLSMYVHMFVVFGNAASRMGVFLYCSSQESALRKALHGIHADCVDEAVDEECRAFLGESNWKNMAISGGGFFYITKEFLATMIGMLFTYTILIYQTREGKGNMMKLMTSEQLKTRLRQITADFNETVQATLDRCKNA</sequence>
<keyword evidence="2 6" id="KW-0812">Transmembrane</keyword>
<organism evidence="7 8">
    <name type="scientific">Hypsibius exemplaris</name>
    <name type="common">Freshwater tardigrade</name>
    <dbReference type="NCBI Taxonomy" id="2072580"/>
    <lineage>
        <taxon>Eukaryota</taxon>
        <taxon>Metazoa</taxon>
        <taxon>Ecdysozoa</taxon>
        <taxon>Tardigrada</taxon>
        <taxon>Eutardigrada</taxon>
        <taxon>Parachela</taxon>
        <taxon>Hypsibioidea</taxon>
        <taxon>Hypsibiidae</taxon>
        <taxon>Hypsibius</taxon>
    </lineage>
</organism>
<keyword evidence="3 6" id="KW-1133">Transmembrane helix</keyword>
<dbReference type="GO" id="GO:0051606">
    <property type="term" value="P:detection of stimulus"/>
    <property type="evidence" value="ECO:0007669"/>
    <property type="project" value="UniProtKB-ARBA"/>
</dbReference>
<name>A0A1W0WNI6_HYPEX</name>
<feature type="transmembrane region" description="Helical" evidence="6">
    <location>
        <begin position="119"/>
        <end position="141"/>
    </location>
</feature>
<evidence type="ECO:0000256" key="5">
    <source>
        <dbReference type="ARBA" id="ARBA00023170"/>
    </source>
</evidence>
<dbReference type="GO" id="GO:0016020">
    <property type="term" value="C:membrane"/>
    <property type="evidence" value="ECO:0007669"/>
    <property type="project" value="UniProtKB-SubCell"/>
</dbReference>
<dbReference type="EMBL" id="MTYJ01000070">
    <property type="protein sequence ID" value="OQV16755.1"/>
    <property type="molecule type" value="Genomic_DNA"/>
</dbReference>
<accession>A0A1W0WNI6</accession>
<proteinExistence type="predicted"/>
<evidence type="ECO:0000256" key="3">
    <source>
        <dbReference type="ARBA" id="ARBA00022989"/>
    </source>
</evidence>
<dbReference type="InterPro" id="IPR013604">
    <property type="entry name" value="7TM_chemorcpt"/>
</dbReference>
<evidence type="ECO:0000313" key="7">
    <source>
        <dbReference type="EMBL" id="OQV16755.1"/>
    </source>
</evidence>
<dbReference type="GO" id="GO:0038023">
    <property type="term" value="F:signaling receptor activity"/>
    <property type="evidence" value="ECO:0007669"/>
    <property type="project" value="UniProtKB-ARBA"/>
</dbReference>
<evidence type="ECO:0000313" key="8">
    <source>
        <dbReference type="Proteomes" id="UP000192578"/>
    </source>
</evidence>
<dbReference type="GO" id="GO:0050909">
    <property type="term" value="P:sensory perception of taste"/>
    <property type="evidence" value="ECO:0007669"/>
    <property type="project" value="InterPro"/>
</dbReference>
<feature type="transmembrane region" description="Helical" evidence="6">
    <location>
        <begin position="79"/>
        <end position="99"/>
    </location>
</feature>
<feature type="transmembrane region" description="Helical" evidence="6">
    <location>
        <begin position="306"/>
        <end position="326"/>
    </location>
</feature>
<dbReference type="Proteomes" id="UP000192578">
    <property type="component" value="Unassembled WGS sequence"/>
</dbReference>
<evidence type="ECO:0008006" key="9">
    <source>
        <dbReference type="Google" id="ProtNLM"/>
    </source>
</evidence>
<protein>
    <recommendedName>
        <fullName evidence="9">Gustatory receptor</fullName>
    </recommendedName>
</protein>
<comment type="subcellular location">
    <subcellularLocation>
        <location evidence="1">Membrane</location>
        <topology evidence="1">Multi-pass membrane protein</topology>
    </subcellularLocation>
</comment>
<keyword evidence="5" id="KW-0675">Receptor</keyword>
<gene>
    <name evidence="7" type="ORF">BV898_09113</name>
</gene>
<dbReference type="PANTHER" id="PTHR21421">
    <property type="entry name" value="GUSTATORY RECEPTOR"/>
    <property type="match status" value="1"/>
</dbReference>